<dbReference type="PROSITE" id="PS51123">
    <property type="entry name" value="OMPA_2"/>
    <property type="match status" value="1"/>
</dbReference>
<dbReference type="InterPro" id="IPR006665">
    <property type="entry name" value="OmpA-like"/>
</dbReference>
<evidence type="ECO:0000256" key="1">
    <source>
        <dbReference type="ARBA" id="ARBA00004442"/>
    </source>
</evidence>
<name>A0A193LJ75_9GAMM</name>
<dbReference type="SUPFAM" id="SSF103088">
    <property type="entry name" value="OmpA-like"/>
    <property type="match status" value="1"/>
</dbReference>
<sequence>MIQSTQANEEIIMKLRLAIAALLLAAGLITQVAVAEDIDGVQEHPLISRYPGQEIRWQHIENYLPYRVPVGPVTGYRAIGDWIDTEGRVTRTFYRYQGTDRTYSEIYKNYLDSLEAEDFEILAKGISADRRGGDVGSNQWMEVMFRQNPANKPGEVGTMFSGTSSSGGAGSIVARKERAAGIVYALVNVEQHSSNYVGTLIDIIEVEAAETGLVAVDAEAIGADILEYGRVVLDGIYFDHDKATLKPESDEALKAIVEFLATQPDKVFYVVGHTDSVGTFSYNQKLSSDRAMAVVDTLQRDYGVGSERLQPHGVGPLVPSYSNASDAGRAKNRRVELVERLK</sequence>
<evidence type="ECO:0000256" key="4">
    <source>
        <dbReference type="PROSITE-ProRule" id="PRU00473"/>
    </source>
</evidence>
<dbReference type="PANTHER" id="PTHR30329">
    <property type="entry name" value="STATOR ELEMENT OF FLAGELLAR MOTOR COMPLEX"/>
    <property type="match status" value="1"/>
</dbReference>
<dbReference type="PRINTS" id="PR01021">
    <property type="entry name" value="OMPADOMAIN"/>
</dbReference>
<evidence type="ECO:0000256" key="3">
    <source>
        <dbReference type="ARBA" id="ARBA00023237"/>
    </source>
</evidence>
<dbReference type="AlphaFoldDB" id="A0A193LJ75"/>
<dbReference type="STRING" id="1548547.BA177_16120"/>
<dbReference type="EMBL" id="CP016268">
    <property type="protein sequence ID" value="ANO52506.1"/>
    <property type="molecule type" value="Genomic_DNA"/>
</dbReference>
<dbReference type="Gene3D" id="3.30.1330.60">
    <property type="entry name" value="OmpA-like domain"/>
    <property type="match status" value="1"/>
</dbReference>
<keyword evidence="3" id="KW-0998">Cell outer membrane</keyword>
<dbReference type="InterPro" id="IPR050330">
    <property type="entry name" value="Bact_OuterMem_StrucFunc"/>
</dbReference>
<dbReference type="CDD" id="cd07185">
    <property type="entry name" value="OmpA_C-like"/>
    <property type="match status" value="1"/>
</dbReference>
<dbReference type="InterPro" id="IPR036737">
    <property type="entry name" value="OmpA-like_sf"/>
</dbReference>
<evidence type="ECO:0000313" key="7">
    <source>
        <dbReference type="Proteomes" id="UP000092695"/>
    </source>
</evidence>
<dbReference type="Proteomes" id="UP000092695">
    <property type="component" value="Chromosome"/>
</dbReference>
<dbReference type="KEGG" id="woc:BA177_16120"/>
<keyword evidence="2 4" id="KW-0472">Membrane</keyword>
<dbReference type="GO" id="GO:0009279">
    <property type="term" value="C:cell outer membrane"/>
    <property type="evidence" value="ECO:0007669"/>
    <property type="project" value="UniProtKB-SubCell"/>
</dbReference>
<keyword evidence="7" id="KW-1185">Reference proteome</keyword>
<gene>
    <name evidence="6" type="ORF">BA177_16120</name>
</gene>
<dbReference type="PANTHER" id="PTHR30329:SF21">
    <property type="entry name" value="LIPOPROTEIN YIAD-RELATED"/>
    <property type="match status" value="1"/>
</dbReference>
<organism evidence="6 7">
    <name type="scientific">Woeseia oceani</name>
    <dbReference type="NCBI Taxonomy" id="1548547"/>
    <lineage>
        <taxon>Bacteria</taxon>
        <taxon>Pseudomonadati</taxon>
        <taxon>Pseudomonadota</taxon>
        <taxon>Gammaproteobacteria</taxon>
        <taxon>Woeseiales</taxon>
        <taxon>Woeseiaceae</taxon>
        <taxon>Woeseia</taxon>
    </lineage>
</organism>
<dbReference type="Pfam" id="PF00691">
    <property type="entry name" value="OmpA"/>
    <property type="match status" value="1"/>
</dbReference>
<reference evidence="6 7" key="1">
    <citation type="submission" date="2016-06" db="EMBL/GenBank/DDBJ databases">
        <title>Complete genome sequence of a deep-branching marine Gamma Proteobacterium Woeseia oceani type strain XK5.</title>
        <authorList>
            <person name="Mu D."/>
            <person name="Du Z."/>
        </authorList>
    </citation>
    <scope>NUCLEOTIDE SEQUENCE [LARGE SCALE GENOMIC DNA]</scope>
    <source>
        <strain evidence="6 7">XK5</strain>
    </source>
</reference>
<evidence type="ECO:0000259" key="5">
    <source>
        <dbReference type="PROSITE" id="PS51123"/>
    </source>
</evidence>
<feature type="domain" description="OmpA-like" evidence="5">
    <location>
        <begin position="225"/>
        <end position="342"/>
    </location>
</feature>
<accession>A0A193LJ75</accession>
<proteinExistence type="predicted"/>
<dbReference type="InterPro" id="IPR006664">
    <property type="entry name" value="OMP_bac"/>
</dbReference>
<evidence type="ECO:0000256" key="2">
    <source>
        <dbReference type="ARBA" id="ARBA00023136"/>
    </source>
</evidence>
<evidence type="ECO:0000313" key="6">
    <source>
        <dbReference type="EMBL" id="ANO52506.1"/>
    </source>
</evidence>
<comment type="subcellular location">
    <subcellularLocation>
        <location evidence="1">Cell outer membrane</location>
    </subcellularLocation>
</comment>
<protein>
    <recommendedName>
        <fullName evidence="5">OmpA-like domain-containing protein</fullName>
    </recommendedName>
</protein>